<dbReference type="SUPFAM" id="SSF53474">
    <property type="entry name" value="alpha/beta-Hydrolases"/>
    <property type="match status" value="1"/>
</dbReference>
<gene>
    <name evidence="2" type="ORF">G114_17576</name>
</gene>
<dbReference type="Gene3D" id="3.40.50.1820">
    <property type="entry name" value="alpha/beta hydrolase"/>
    <property type="match status" value="1"/>
</dbReference>
<dbReference type="InterPro" id="IPR029058">
    <property type="entry name" value="AB_hydrolase_fold"/>
</dbReference>
<comment type="caution">
    <text evidence="2">The sequence shown here is derived from an EMBL/GenBank/DDBJ whole genome shotgun (WGS) entry which is preliminary data.</text>
</comment>
<proteinExistence type="predicted"/>
<dbReference type="Proteomes" id="UP000023775">
    <property type="component" value="Unassembled WGS sequence"/>
</dbReference>
<dbReference type="RefSeq" id="WP_005360728.1">
    <property type="nucleotide sequence ID" value="NZ_APVG01000066.1"/>
</dbReference>
<protein>
    <recommendedName>
        <fullName evidence="1">Serine aminopeptidase S33 domain-containing protein</fullName>
    </recommendedName>
</protein>
<organism evidence="2 3">
    <name type="scientific">Aeromonas diversa CDC 2478-85</name>
    <dbReference type="NCBI Taxonomy" id="1268237"/>
    <lineage>
        <taxon>Bacteria</taxon>
        <taxon>Pseudomonadati</taxon>
        <taxon>Pseudomonadota</taxon>
        <taxon>Gammaproteobacteria</taxon>
        <taxon>Aeromonadales</taxon>
        <taxon>Aeromonadaceae</taxon>
        <taxon>Aeromonas</taxon>
    </lineage>
</organism>
<dbReference type="eggNOG" id="COG1073">
    <property type="taxonomic scope" value="Bacteria"/>
</dbReference>
<accession>N9TWS1</accession>
<evidence type="ECO:0000313" key="2">
    <source>
        <dbReference type="EMBL" id="ENY70579.1"/>
    </source>
</evidence>
<evidence type="ECO:0000259" key="1">
    <source>
        <dbReference type="Pfam" id="PF12146"/>
    </source>
</evidence>
<dbReference type="Pfam" id="PF12146">
    <property type="entry name" value="Hydrolase_4"/>
    <property type="match status" value="1"/>
</dbReference>
<evidence type="ECO:0000313" key="3">
    <source>
        <dbReference type="Proteomes" id="UP000023775"/>
    </source>
</evidence>
<sequence length="292" mass="32483">MIHSLALAFDSNTRDTWQFDEEPPLPARYFSEAFDAYRLEGRVLPAARRETQWPRLLAIHGARSDYTKLNPILYPLQKRGVASLSFSLSGHHQASGMKREATSLNHNLQEALRYADHLGPHLHAVLGHSLGGALALKVAQAHRASVKKIVLFCPALYPEEAYHKCFGAPFKEAISTPFGFLDSHSLTFLREFDGELMLIMGEYDALKSTDFGGIAGRSVGIANVQSKPFDERRVYSAIPFEVIDAIERSMTPQKLHKLVLPDCDHAIPSWLRANPTRAHGVANQVADFIGMP</sequence>
<keyword evidence="3" id="KW-1185">Reference proteome</keyword>
<reference evidence="2 3" key="1">
    <citation type="journal article" date="2013" name="Genome Announc.">
        <title>Draft Genome Sequence of the Aeromonas diversa Type Strain.</title>
        <authorList>
            <person name="Farfan M."/>
            <person name="Spataro N."/>
            <person name="Sanglas A."/>
            <person name="Albarral V."/>
            <person name="Loren J.G."/>
            <person name="Bosch E."/>
            <person name="Fuste M.C."/>
        </authorList>
    </citation>
    <scope>NUCLEOTIDE SEQUENCE [LARGE SCALE GENOMIC DNA]</scope>
    <source>
        <strain evidence="2 3">2478-85</strain>
    </source>
</reference>
<dbReference type="AlphaFoldDB" id="N9TWS1"/>
<dbReference type="EMBL" id="APVG01000066">
    <property type="protein sequence ID" value="ENY70579.1"/>
    <property type="molecule type" value="Genomic_DNA"/>
</dbReference>
<feature type="domain" description="Serine aminopeptidase S33" evidence="1">
    <location>
        <begin position="56"/>
        <end position="167"/>
    </location>
</feature>
<name>N9TWS1_9GAMM</name>
<dbReference type="InterPro" id="IPR022742">
    <property type="entry name" value="Hydrolase_4"/>
</dbReference>
<dbReference type="PATRIC" id="fig|1268237.3.peg.3451"/>